<dbReference type="GO" id="GO:0005634">
    <property type="term" value="C:nucleus"/>
    <property type="evidence" value="ECO:0007669"/>
    <property type="project" value="UniProtKB-SubCell"/>
</dbReference>
<evidence type="ECO:0000313" key="9">
    <source>
        <dbReference type="EMBL" id="CAH2070004.1"/>
    </source>
</evidence>
<dbReference type="Gene3D" id="3.40.50.1000">
    <property type="entry name" value="HAD superfamily/HAD-like"/>
    <property type="match status" value="1"/>
</dbReference>
<comment type="catalytic activity">
    <reaction evidence="5 6">
        <text>O-phospho-L-threonyl-[protein] + H2O = L-threonyl-[protein] + phosphate</text>
        <dbReference type="Rhea" id="RHEA:47004"/>
        <dbReference type="Rhea" id="RHEA-COMP:11060"/>
        <dbReference type="Rhea" id="RHEA-COMP:11605"/>
        <dbReference type="ChEBI" id="CHEBI:15377"/>
        <dbReference type="ChEBI" id="CHEBI:30013"/>
        <dbReference type="ChEBI" id="CHEBI:43474"/>
        <dbReference type="ChEBI" id="CHEBI:61977"/>
        <dbReference type="EC" id="3.1.3.16"/>
    </reaction>
</comment>
<dbReference type="PANTHER" id="PTHR23081">
    <property type="entry name" value="RNA POLYMERASE II CTD PHOSPHATASE"/>
    <property type="match status" value="1"/>
</dbReference>
<dbReference type="FunFam" id="3.40.50.1000:FF:000235">
    <property type="entry name" value="Haloacid dehalogenase-like hydrolase (HAD) superfamily protein"/>
    <property type="match status" value="1"/>
</dbReference>
<keyword evidence="2 6" id="KW-0378">Hydrolase</keyword>
<evidence type="ECO:0000256" key="6">
    <source>
        <dbReference type="RuleBase" id="RU366066"/>
    </source>
</evidence>
<evidence type="ECO:0000259" key="8">
    <source>
        <dbReference type="PROSITE" id="PS50969"/>
    </source>
</evidence>
<gene>
    <name evidence="9" type="ORF">TAV2_LOCUS19670</name>
</gene>
<name>A0AAU9SNE6_THLAR</name>
<feature type="domain" description="FCP1 homology" evidence="8">
    <location>
        <begin position="157"/>
        <end position="325"/>
    </location>
</feature>
<evidence type="ECO:0000256" key="2">
    <source>
        <dbReference type="ARBA" id="ARBA00022801"/>
    </source>
</evidence>
<evidence type="ECO:0000256" key="3">
    <source>
        <dbReference type="ARBA" id="ARBA00023242"/>
    </source>
</evidence>
<evidence type="ECO:0000256" key="4">
    <source>
        <dbReference type="ARBA" id="ARBA00047761"/>
    </source>
</evidence>
<comment type="function">
    <text evidence="6">This promotes the activity of RNA polymerase II.</text>
</comment>
<feature type="region of interest" description="Disordered" evidence="7">
    <location>
        <begin position="1"/>
        <end position="24"/>
    </location>
</feature>
<evidence type="ECO:0000256" key="1">
    <source>
        <dbReference type="ARBA" id="ARBA00004123"/>
    </source>
</evidence>
<dbReference type="SUPFAM" id="SSF56784">
    <property type="entry name" value="HAD-like"/>
    <property type="match status" value="1"/>
</dbReference>
<dbReference type="InterPro" id="IPR004274">
    <property type="entry name" value="FCP1_dom"/>
</dbReference>
<dbReference type="EMBL" id="OU466862">
    <property type="protein sequence ID" value="CAH2070004.1"/>
    <property type="molecule type" value="Genomic_DNA"/>
</dbReference>
<dbReference type="InterPro" id="IPR023214">
    <property type="entry name" value="HAD_sf"/>
</dbReference>
<comment type="catalytic activity">
    <reaction evidence="4 6">
        <text>O-phospho-L-seryl-[protein] + H2O = L-seryl-[protein] + phosphate</text>
        <dbReference type="Rhea" id="RHEA:20629"/>
        <dbReference type="Rhea" id="RHEA-COMP:9863"/>
        <dbReference type="Rhea" id="RHEA-COMP:11604"/>
        <dbReference type="ChEBI" id="CHEBI:15377"/>
        <dbReference type="ChEBI" id="CHEBI:29999"/>
        <dbReference type="ChEBI" id="CHEBI:43474"/>
        <dbReference type="ChEBI" id="CHEBI:83421"/>
        <dbReference type="EC" id="3.1.3.16"/>
    </reaction>
</comment>
<sequence>MNEGCSGSIGVSDTAQGFEHTPGIWTKEQVPSGGLEANRGRCSCERRVSAKWGSSYFLYGQAIDTNQSSVLASKLSTEEIPSAIRFFVVCCFGKNRASLKLAKENRASSKTRAFNKIKTSTVGRHEGKRFDYLVDGLQLSHEAVAITKRLTTHVTCLNDKKLHLVLDLDHTLLHTVMVSKLSEEEKYLIGEVDSREDLWRFNSGHSSEFLIKLRPFLREFLEEANKMFGMYVYTMGDRDYAETVLKLIDPEKVYFGERVITREDSPYMKTLDLVLVDECGVVIVDDTPQVWPDHKNNLLQITKYNYFRDRTSGDLKYAEEKRDESHKEGSLASVLKVLREVHQGFFRDGVERDLISVSKDVRLLLQDLCSPQCF</sequence>
<comment type="subcellular location">
    <subcellularLocation>
        <location evidence="1 6">Nucleus</location>
    </subcellularLocation>
</comment>
<dbReference type="NCBIfam" id="TIGR02250">
    <property type="entry name" value="FCP1_euk"/>
    <property type="match status" value="1"/>
</dbReference>
<dbReference type="EC" id="3.1.3.16" evidence="6"/>
<accession>A0AAU9SNE6</accession>
<dbReference type="AlphaFoldDB" id="A0AAU9SNE6"/>
<dbReference type="GO" id="GO:0008420">
    <property type="term" value="F:RNA polymerase II CTD heptapeptide repeat phosphatase activity"/>
    <property type="evidence" value="ECO:0007669"/>
    <property type="project" value="UniProtKB-UniRule"/>
</dbReference>
<dbReference type="PANTHER" id="PTHR23081:SF21">
    <property type="entry name" value="RNA POLYMERASE II C-TERMINAL DOMAIN PHOSPHATASE-LIKE-RELATED"/>
    <property type="match status" value="1"/>
</dbReference>
<dbReference type="PROSITE" id="PS50969">
    <property type="entry name" value="FCP1"/>
    <property type="match status" value="1"/>
</dbReference>
<dbReference type="InterPro" id="IPR036412">
    <property type="entry name" value="HAD-like_sf"/>
</dbReference>
<organism evidence="9 10">
    <name type="scientific">Thlaspi arvense</name>
    <name type="common">Field penny-cress</name>
    <dbReference type="NCBI Taxonomy" id="13288"/>
    <lineage>
        <taxon>Eukaryota</taxon>
        <taxon>Viridiplantae</taxon>
        <taxon>Streptophyta</taxon>
        <taxon>Embryophyta</taxon>
        <taxon>Tracheophyta</taxon>
        <taxon>Spermatophyta</taxon>
        <taxon>Magnoliopsida</taxon>
        <taxon>eudicotyledons</taxon>
        <taxon>Gunneridae</taxon>
        <taxon>Pentapetalae</taxon>
        <taxon>rosids</taxon>
        <taxon>malvids</taxon>
        <taxon>Brassicales</taxon>
        <taxon>Brassicaceae</taxon>
        <taxon>Thlaspideae</taxon>
        <taxon>Thlaspi</taxon>
    </lineage>
</organism>
<proteinExistence type="predicted"/>
<evidence type="ECO:0000313" key="10">
    <source>
        <dbReference type="Proteomes" id="UP000836841"/>
    </source>
</evidence>
<reference evidence="9 10" key="1">
    <citation type="submission" date="2022-03" db="EMBL/GenBank/DDBJ databases">
        <authorList>
            <person name="Nunn A."/>
            <person name="Chopra R."/>
            <person name="Nunn A."/>
            <person name="Contreras Garrido A."/>
        </authorList>
    </citation>
    <scope>NUCLEOTIDE SEQUENCE [LARGE SCALE GENOMIC DNA]</scope>
</reference>
<dbReference type="SMART" id="SM00577">
    <property type="entry name" value="CPDc"/>
    <property type="match status" value="1"/>
</dbReference>
<evidence type="ECO:0000256" key="7">
    <source>
        <dbReference type="SAM" id="MobiDB-lite"/>
    </source>
</evidence>
<protein>
    <recommendedName>
        <fullName evidence="6">RNA polymerase II C-terminal domain phosphatase-like</fullName>
        <ecNumber evidence="6">3.1.3.16</ecNumber>
    </recommendedName>
</protein>
<dbReference type="Proteomes" id="UP000836841">
    <property type="component" value="Chromosome 6"/>
</dbReference>
<keyword evidence="10" id="KW-1185">Reference proteome</keyword>
<dbReference type="InterPro" id="IPR011947">
    <property type="entry name" value="FCP1_euk"/>
</dbReference>
<dbReference type="CDD" id="cd07521">
    <property type="entry name" value="HAD_FCP1-like"/>
    <property type="match status" value="1"/>
</dbReference>
<evidence type="ECO:0000256" key="5">
    <source>
        <dbReference type="ARBA" id="ARBA00048336"/>
    </source>
</evidence>
<keyword evidence="3 6" id="KW-0539">Nucleus</keyword>
<dbReference type="Pfam" id="PF03031">
    <property type="entry name" value="NIF"/>
    <property type="match status" value="1"/>
</dbReference>
<dbReference type="InterPro" id="IPR039189">
    <property type="entry name" value="Fcp1"/>
</dbReference>